<dbReference type="InterPro" id="IPR021109">
    <property type="entry name" value="Peptidase_aspartic_dom_sf"/>
</dbReference>
<dbReference type="Pfam" id="PF14543">
    <property type="entry name" value="TAXi_N"/>
    <property type="match status" value="1"/>
</dbReference>
<dbReference type="OrthoDB" id="2747330at2759"/>
<evidence type="ECO:0000313" key="8">
    <source>
        <dbReference type="EMBL" id="KAA8528179.1"/>
    </source>
</evidence>
<accession>A0A5J5AD85</accession>
<dbReference type="AlphaFoldDB" id="A0A5J5AD85"/>
<dbReference type="Pfam" id="PF05699">
    <property type="entry name" value="Dimer_Tnp_hAT"/>
    <property type="match status" value="1"/>
</dbReference>
<evidence type="ECO:0000313" key="9">
    <source>
        <dbReference type="Proteomes" id="UP000325577"/>
    </source>
</evidence>
<organism evidence="8 9">
    <name type="scientific">Nyssa sinensis</name>
    <dbReference type="NCBI Taxonomy" id="561372"/>
    <lineage>
        <taxon>Eukaryota</taxon>
        <taxon>Viridiplantae</taxon>
        <taxon>Streptophyta</taxon>
        <taxon>Embryophyta</taxon>
        <taxon>Tracheophyta</taxon>
        <taxon>Spermatophyta</taxon>
        <taxon>Magnoliopsida</taxon>
        <taxon>eudicotyledons</taxon>
        <taxon>Gunneridae</taxon>
        <taxon>Pentapetalae</taxon>
        <taxon>asterids</taxon>
        <taxon>Cornales</taxon>
        <taxon>Nyssaceae</taxon>
        <taxon>Nyssa</taxon>
    </lineage>
</organism>
<protein>
    <recommendedName>
        <fullName evidence="7">Peptidase A1 domain-containing protein</fullName>
    </recommendedName>
</protein>
<evidence type="ECO:0000259" key="7">
    <source>
        <dbReference type="PROSITE" id="PS51767"/>
    </source>
</evidence>
<dbReference type="PANTHER" id="PTHR47967">
    <property type="entry name" value="OS07G0603500 PROTEIN-RELATED"/>
    <property type="match status" value="1"/>
</dbReference>
<keyword evidence="2" id="KW-0645">Protease</keyword>
<evidence type="ECO:0000256" key="1">
    <source>
        <dbReference type="ARBA" id="ARBA00007447"/>
    </source>
</evidence>
<dbReference type="GO" id="GO:0046983">
    <property type="term" value="F:protein dimerization activity"/>
    <property type="evidence" value="ECO:0007669"/>
    <property type="project" value="InterPro"/>
</dbReference>
<dbReference type="FunFam" id="2.40.70.10:FF:000016">
    <property type="entry name" value="Probable aspartic protease At2g35615"/>
    <property type="match status" value="1"/>
</dbReference>
<keyword evidence="3" id="KW-0732">Signal</keyword>
<keyword evidence="5" id="KW-0378">Hydrolase</keyword>
<dbReference type="InterPro" id="IPR008906">
    <property type="entry name" value="HATC_C_dom"/>
</dbReference>
<reference evidence="8 9" key="1">
    <citation type="submission" date="2019-09" db="EMBL/GenBank/DDBJ databases">
        <title>A chromosome-level genome assembly of the Chinese tupelo Nyssa sinensis.</title>
        <authorList>
            <person name="Yang X."/>
            <person name="Kang M."/>
            <person name="Yang Y."/>
            <person name="Xiong H."/>
            <person name="Wang M."/>
            <person name="Zhang Z."/>
            <person name="Wang Z."/>
            <person name="Wu H."/>
            <person name="Ma T."/>
            <person name="Liu J."/>
            <person name="Xi Z."/>
        </authorList>
    </citation>
    <scope>NUCLEOTIDE SEQUENCE [LARGE SCALE GENOMIC DNA]</scope>
    <source>
        <strain evidence="8">J267</strain>
        <tissue evidence="8">Leaf</tissue>
    </source>
</reference>
<dbReference type="Gene3D" id="2.40.70.10">
    <property type="entry name" value="Acid Proteases"/>
    <property type="match status" value="2"/>
</dbReference>
<dbReference type="Proteomes" id="UP000325577">
    <property type="component" value="Linkage Group LG21"/>
</dbReference>
<dbReference type="InterPro" id="IPR032799">
    <property type="entry name" value="TAXi_C"/>
</dbReference>
<evidence type="ECO:0000256" key="5">
    <source>
        <dbReference type="ARBA" id="ARBA00022801"/>
    </source>
</evidence>
<evidence type="ECO:0000256" key="2">
    <source>
        <dbReference type="ARBA" id="ARBA00022670"/>
    </source>
</evidence>
<proteinExistence type="inferred from homology"/>
<comment type="similarity">
    <text evidence="1">Belongs to the peptidase A1 family.</text>
</comment>
<keyword evidence="6" id="KW-0325">Glycoprotein</keyword>
<dbReference type="GO" id="GO:0005576">
    <property type="term" value="C:extracellular region"/>
    <property type="evidence" value="ECO:0007669"/>
    <property type="project" value="TreeGrafter"/>
</dbReference>
<dbReference type="PANTHER" id="PTHR47967:SF128">
    <property type="entry name" value="ASPARTIC PROTEINASE CDR1-LIKE"/>
    <property type="match status" value="1"/>
</dbReference>
<dbReference type="GO" id="GO:0006508">
    <property type="term" value="P:proteolysis"/>
    <property type="evidence" value="ECO:0007669"/>
    <property type="project" value="UniProtKB-KW"/>
</dbReference>
<evidence type="ECO:0000256" key="3">
    <source>
        <dbReference type="ARBA" id="ARBA00022729"/>
    </source>
</evidence>
<dbReference type="InterPro" id="IPR032861">
    <property type="entry name" value="TAXi_N"/>
</dbReference>
<dbReference type="PROSITE" id="PS51767">
    <property type="entry name" value="PEPTIDASE_A1"/>
    <property type="match status" value="1"/>
</dbReference>
<dbReference type="InterPro" id="IPR034161">
    <property type="entry name" value="Pepsin-like_plant"/>
</dbReference>
<dbReference type="SUPFAM" id="SSF50630">
    <property type="entry name" value="Acid proteases"/>
    <property type="match status" value="1"/>
</dbReference>
<dbReference type="GO" id="GO:0004190">
    <property type="term" value="F:aspartic-type endopeptidase activity"/>
    <property type="evidence" value="ECO:0007669"/>
    <property type="project" value="UniProtKB-KW"/>
</dbReference>
<dbReference type="InterPro" id="IPR033121">
    <property type="entry name" value="PEPTIDASE_A1"/>
</dbReference>
<evidence type="ECO:0000256" key="4">
    <source>
        <dbReference type="ARBA" id="ARBA00022750"/>
    </source>
</evidence>
<evidence type="ECO:0000256" key="6">
    <source>
        <dbReference type="ARBA" id="ARBA00023180"/>
    </source>
</evidence>
<sequence>MTIASESAFSTGGRLMSSHCSRLYPKTLEALICGVRVQGGDGDGVRRGWGDSPSPHSQGTGQAKMAGFSVDLIHRDSKLSPFYNPSSTRSERARDDALRSIARANRFNPSNFNEPNNIVSGVNPDGGTRTYFMKFAIGTPPVEIFAIADTGSDLIWSQCKPCNQCFTQILPLFDPSNSVTYKNLPCHTKPCQSLILTPCPTQKDECPYYYSYNDRSYTKGLLATDTFTFDSTGRSGVASFPEIVFGCGYDNGGTLFSTGQASGIVGLAAGQLSLVSQLSTEIEKKFSYCLLPDTATSASKLRFGADSVLSGEGIVSTPLTLKQTINTSALFYYLNLEAVSVGGMRIKNTLVAPNGGNIIIDSGTTLNFLNIPLYNEVAAVITEIINLNPVQDPRGVYSLCFDKISFRMVPEVNIVYHFTGADVAWKPLNTFIELDVVTCLMILPTQGVNFYGNVAQVNFQVEYDLTRMMLSFAAADCSQH</sequence>
<feature type="domain" description="Peptidase A1" evidence="7">
    <location>
        <begin position="131"/>
        <end position="473"/>
    </location>
</feature>
<dbReference type="EMBL" id="CM018045">
    <property type="protein sequence ID" value="KAA8528179.1"/>
    <property type="molecule type" value="Genomic_DNA"/>
</dbReference>
<keyword evidence="4" id="KW-0064">Aspartyl protease</keyword>
<dbReference type="CDD" id="cd05476">
    <property type="entry name" value="pepsin_A_like_plant"/>
    <property type="match status" value="1"/>
</dbReference>
<keyword evidence="9" id="KW-1185">Reference proteome</keyword>
<dbReference type="Pfam" id="PF14541">
    <property type="entry name" value="TAXi_C"/>
    <property type="match status" value="1"/>
</dbReference>
<gene>
    <name evidence="8" type="ORF">F0562_035570</name>
</gene>
<dbReference type="InterPro" id="IPR051708">
    <property type="entry name" value="Plant_Aspart_Prot_A1"/>
</dbReference>
<name>A0A5J5AD85_9ASTE</name>